<reference evidence="1" key="1">
    <citation type="journal article" date="2021" name="Nat. Commun.">
        <title>Genetic determinants of endophytism in the Arabidopsis root mycobiome.</title>
        <authorList>
            <person name="Mesny F."/>
            <person name="Miyauchi S."/>
            <person name="Thiergart T."/>
            <person name="Pickel B."/>
            <person name="Atanasova L."/>
            <person name="Karlsson M."/>
            <person name="Huettel B."/>
            <person name="Barry K.W."/>
            <person name="Haridas S."/>
            <person name="Chen C."/>
            <person name="Bauer D."/>
            <person name="Andreopoulos W."/>
            <person name="Pangilinan J."/>
            <person name="LaButti K."/>
            <person name="Riley R."/>
            <person name="Lipzen A."/>
            <person name="Clum A."/>
            <person name="Drula E."/>
            <person name="Henrissat B."/>
            <person name="Kohler A."/>
            <person name="Grigoriev I.V."/>
            <person name="Martin F.M."/>
            <person name="Hacquard S."/>
        </authorList>
    </citation>
    <scope>NUCLEOTIDE SEQUENCE</scope>
    <source>
        <strain evidence="1">MPI-CAGE-AT-0147</strain>
    </source>
</reference>
<protein>
    <submittedName>
        <fullName evidence="1">Uncharacterized protein</fullName>
    </submittedName>
</protein>
<accession>A0A9P9D5F9</accession>
<name>A0A9P9D5F9_9HYPO</name>
<proteinExistence type="predicted"/>
<comment type="caution">
    <text evidence="1">The sequence shown here is derived from an EMBL/GenBank/DDBJ whole genome shotgun (WGS) entry which is preliminary data.</text>
</comment>
<sequence>MMSYSPPSYTLVHLLESVEPGGFITNIDKLAAAYRYKPPSPKPTISIAELSCSSQDYGSTNDICDQRIRTKFSIDDPDAFFDEAVGIKYTRLWIEKAAVRGDMTYLITEIQGLADTHPIPTAA</sequence>
<evidence type="ECO:0000313" key="1">
    <source>
        <dbReference type="EMBL" id="KAH7113095.1"/>
    </source>
</evidence>
<dbReference type="AlphaFoldDB" id="A0A9P9D5F9"/>
<gene>
    <name evidence="1" type="ORF">EDB81DRAFT_826693</name>
</gene>
<evidence type="ECO:0000313" key="2">
    <source>
        <dbReference type="Proteomes" id="UP000738349"/>
    </source>
</evidence>
<keyword evidence="2" id="KW-1185">Reference proteome</keyword>
<dbReference type="Proteomes" id="UP000738349">
    <property type="component" value="Unassembled WGS sequence"/>
</dbReference>
<organism evidence="1 2">
    <name type="scientific">Dactylonectria macrodidyma</name>
    <dbReference type="NCBI Taxonomy" id="307937"/>
    <lineage>
        <taxon>Eukaryota</taxon>
        <taxon>Fungi</taxon>
        <taxon>Dikarya</taxon>
        <taxon>Ascomycota</taxon>
        <taxon>Pezizomycotina</taxon>
        <taxon>Sordariomycetes</taxon>
        <taxon>Hypocreomycetidae</taxon>
        <taxon>Hypocreales</taxon>
        <taxon>Nectriaceae</taxon>
        <taxon>Dactylonectria</taxon>
    </lineage>
</organism>
<dbReference type="OrthoDB" id="5410365at2759"/>
<dbReference type="EMBL" id="JAGMUV010000036">
    <property type="protein sequence ID" value="KAH7113095.1"/>
    <property type="molecule type" value="Genomic_DNA"/>
</dbReference>